<feature type="domain" description="Arc-like DNA binding" evidence="1">
    <location>
        <begin position="4"/>
        <end position="51"/>
    </location>
</feature>
<dbReference type="InterPro" id="IPR013321">
    <property type="entry name" value="Arc_rbn_hlx_hlx"/>
</dbReference>
<gene>
    <name evidence="2" type="ORF">CWN49_19625</name>
</gene>
<dbReference type="AlphaFoldDB" id="A0A2J5PM88"/>
<reference evidence="2 3" key="2">
    <citation type="submission" date="2018-01" db="EMBL/GenBank/DDBJ databases">
        <title>Genomic study of Klebsiella pneumoniae.</title>
        <authorList>
            <person name="Yang Y."/>
            <person name="Bicalho R."/>
        </authorList>
    </citation>
    <scope>NUCLEOTIDE SEQUENCE [LARGE SCALE GENOMIC DNA]</scope>
    <source>
        <strain evidence="2 3">A10</strain>
    </source>
</reference>
<proteinExistence type="predicted"/>
<protein>
    <submittedName>
        <fullName evidence="2">Arc family DNA-binding protein</fullName>
    </submittedName>
</protein>
<evidence type="ECO:0000259" key="1">
    <source>
        <dbReference type="Pfam" id="PF03869"/>
    </source>
</evidence>
<dbReference type="SUPFAM" id="SSF47598">
    <property type="entry name" value="Ribbon-helix-helix"/>
    <property type="match status" value="1"/>
</dbReference>
<dbReference type="RefSeq" id="WP_042932525.1">
    <property type="nucleotide sequence ID" value="NZ_CABHEL010000004.1"/>
</dbReference>
<reference evidence="2 3" key="1">
    <citation type="submission" date="2017-11" db="EMBL/GenBank/DDBJ databases">
        <authorList>
            <person name="Han C.G."/>
        </authorList>
    </citation>
    <scope>NUCLEOTIDE SEQUENCE [LARGE SCALE GENOMIC DNA]</scope>
    <source>
        <strain evidence="2 3">A10</strain>
    </source>
</reference>
<dbReference type="Gene3D" id="1.10.1220.10">
    <property type="entry name" value="Met repressor-like"/>
    <property type="match status" value="1"/>
</dbReference>
<dbReference type="EMBL" id="PIDR01000657">
    <property type="protein sequence ID" value="PLO67034.1"/>
    <property type="molecule type" value="Genomic_DNA"/>
</dbReference>
<dbReference type="Pfam" id="PF03869">
    <property type="entry name" value="Arc"/>
    <property type="match status" value="1"/>
</dbReference>
<dbReference type="InterPro" id="IPR010985">
    <property type="entry name" value="Ribbon_hlx_hlx"/>
</dbReference>
<dbReference type="InterPro" id="IPR005569">
    <property type="entry name" value="Arc_DNA-bd_dom"/>
</dbReference>
<name>A0A2J5PM88_9ENTR</name>
<comment type="caution">
    <text evidence="2">The sequence shown here is derived from an EMBL/GenBank/DDBJ whole genome shotgun (WGS) entry which is preliminary data.</text>
</comment>
<evidence type="ECO:0000313" key="2">
    <source>
        <dbReference type="EMBL" id="PLO67034.1"/>
    </source>
</evidence>
<dbReference type="Proteomes" id="UP000234667">
    <property type="component" value="Unassembled WGS sequence"/>
</dbReference>
<organism evidence="2 3">
    <name type="scientific">Klebsiella michiganensis</name>
    <dbReference type="NCBI Taxonomy" id="1134687"/>
    <lineage>
        <taxon>Bacteria</taxon>
        <taxon>Pseudomonadati</taxon>
        <taxon>Pseudomonadota</taxon>
        <taxon>Gammaproteobacteria</taxon>
        <taxon>Enterobacterales</taxon>
        <taxon>Enterobacteriaceae</taxon>
        <taxon>Klebsiella/Raoultella group</taxon>
        <taxon>Klebsiella</taxon>
    </lineage>
</organism>
<dbReference type="GO" id="GO:0043565">
    <property type="term" value="F:sequence-specific DNA binding"/>
    <property type="evidence" value="ECO:0007669"/>
    <property type="project" value="UniProtKB-ARBA"/>
</dbReference>
<sequence>MKGARKLPQLNLRWPAETIALAKQVAAENGRSVNEELYRMFMDKMKEEGRCVA</sequence>
<dbReference type="GO" id="GO:0006355">
    <property type="term" value="P:regulation of DNA-templated transcription"/>
    <property type="evidence" value="ECO:0007669"/>
    <property type="project" value="InterPro"/>
</dbReference>
<accession>A0A2J5PM88</accession>
<evidence type="ECO:0000313" key="3">
    <source>
        <dbReference type="Proteomes" id="UP000234667"/>
    </source>
</evidence>
<keyword evidence="2" id="KW-0238">DNA-binding</keyword>